<gene>
    <name evidence="1" type="ORF">MARGE09_P1737</name>
</gene>
<dbReference type="SUPFAM" id="SSF53335">
    <property type="entry name" value="S-adenosyl-L-methionine-dependent methyltransferases"/>
    <property type="match status" value="1"/>
</dbReference>
<sequence length="206" mass="23428">MSSVISDEYLALQVEMHKNPNYGVASLGYAPIVADYFETNKLESVADYGAGKCNLRKGLIAAGVKNFDYFPYDPAFPDYGSFRSADLVCCIDVLEHIEDPCLDNVLTELANKMPRYGFLTVHTGPAQKVLADGRNAHLIQQPFEWWVRRMTPYFEFHHMQASEDSKGFWLLVTSKEASVESSPPLLSRCHYSSSLHNKKFSWFKRK</sequence>
<organism evidence="1 2">
    <name type="scientific">Marinagarivorans cellulosilyticus</name>
    <dbReference type="NCBI Taxonomy" id="2721545"/>
    <lineage>
        <taxon>Bacteria</taxon>
        <taxon>Pseudomonadati</taxon>
        <taxon>Pseudomonadota</taxon>
        <taxon>Gammaproteobacteria</taxon>
        <taxon>Cellvibrionales</taxon>
        <taxon>Cellvibrionaceae</taxon>
        <taxon>Marinagarivorans</taxon>
    </lineage>
</organism>
<dbReference type="EMBL" id="AP023086">
    <property type="protein sequence ID" value="BCD97536.1"/>
    <property type="molecule type" value="Genomic_DNA"/>
</dbReference>
<reference evidence="1 2" key="1">
    <citation type="journal article" date="2022" name="IScience">
        <title>An ultrasensitive nanofiber-based assay for enzymatic hydrolysis and deep-sea microbial degradation of cellulose.</title>
        <authorList>
            <person name="Tsudome M."/>
            <person name="Tachioka M."/>
            <person name="Miyazaki M."/>
            <person name="Uchimura K."/>
            <person name="Tsuda M."/>
            <person name="Takaki Y."/>
            <person name="Deguchi S."/>
        </authorList>
    </citation>
    <scope>NUCLEOTIDE SEQUENCE [LARGE SCALE GENOMIC DNA]</scope>
    <source>
        <strain evidence="1 2">GE09</strain>
    </source>
</reference>
<evidence type="ECO:0000313" key="1">
    <source>
        <dbReference type="EMBL" id="BCD97536.1"/>
    </source>
</evidence>
<dbReference type="Gene3D" id="3.40.50.150">
    <property type="entry name" value="Vaccinia Virus protein VP39"/>
    <property type="match status" value="1"/>
</dbReference>
<name>A0AAN1WH60_9GAMM</name>
<evidence type="ECO:0000313" key="2">
    <source>
        <dbReference type="Proteomes" id="UP001320119"/>
    </source>
</evidence>
<evidence type="ECO:0008006" key="3">
    <source>
        <dbReference type="Google" id="ProtNLM"/>
    </source>
</evidence>
<keyword evidence="2" id="KW-1185">Reference proteome</keyword>
<accession>A0AAN1WH60</accession>
<dbReference type="Proteomes" id="UP001320119">
    <property type="component" value="Chromosome"/>
</dbReference>
<dbReference type="AlphaFoldDB" id="A0AAN1WH60"/>
<proteinExistence type="predicted"/>
<dbReference type="RefSeq" id="WP_236987003.1">
    <property type="nucleotide sequence ID" value="NZ_AP023086.1"/>
</dbReference>
<protein>
    <recommendedName>
        <fullName evidence="3">Methyltransferase domain-containing protein</fullName>
    </recommendedName>
</protein>
<dbReference type="KEGG" id="marq:MARGE09_P1737"/>
<dbReference type="InterPro" id="IPR029063">
    <property type="entry name" value="SAM-dependent_MTases_sf"/>
</dbReference>